<reference evidence="1 2" key="1">
    <citation type="journal article" date="2016" name="Nat. Commun.">
        <title>Thousands of microbial genomes shed light on interconnected biogeochemical processes in an aquifer system.</title>
        <authorList>
            <person name="Anantharaman K."/>
            <person name="Brown C.T."/>
            <person name="Hug L.A."/>
            <person name="Sharon I."/>
            <person name="Castelle C.J."/>
            <person name="Probst A.J."/>
            <person name="Thomas B.C."/>
            <person name="Singh A."/>
            <person name="Wilkins M.J."/>
            <person name="Karaoz U."/>
            <person name="Brodie E.L."/>
            <person name="Williams K.H."/>
            <person name="Hubbard S.S."/>
            <person name="Banfield J.F."/>
        </authorList>
    </citation>
    <scope>NUCLEOTIDE SEQUENCE [LARGE SCALE GENOMIC DNA]</scope>
</reference>
<name>A0A1F4W0G6_UNCKA</name>
<dbReference type="Proteomes" id="UP000176614">
    <property type="component" value="Unassembled WGS sequence"/>
</dbReference>
<proteinExistence type="predicted"/>
<evidence type="ECO:0000313" key="2">
    <source>
        <dbReference type="Proteomes" id="UP000176614"/>
    </source>
</evidence>
<organism evidence="1 2">
    <name type="scientific">candidate division WWE3 bacterium RIFOXYA2_FULL_46_9</name>
    <dbReference type="NCBI Taxonomy" id="1802636"/>
    <lineage>
        <taxon>Bacteria</taxon>
        <taxon>Katanobacteria</taxon>
    </lineage>
</organism>
<gene>
    <name evidence="1" type="ORF">A2264_03415</name>
</gene>
<accession>A0A1F4W0G6</accession>
<dbReference type="EMBL" id="MEVT01000011">
    <property type="protein sequence ID" value="OGC62901.1"/>
    <property type="molecule type" value="Genomic_DNA"/>
</dbReference>
<protein>
    <submittedName>
        <fullName evidence="1">Uncharacterized protein</fullName>
    </submittedName>
</protein>
<sequence length="93" mass="10387">MKIKWEELDIFRVGRGTFGIVYLDPLTQLPMGLIVDSIGAMNTLPMSALVNPLPCTMEDIAADKDYILVFKAAYQVVRELFDAQPEDLAPERG</sequence>
<comment type="caution">
    <text evidence="1">The sequence shown here is derived from an EMBL/GenBank/DDBJ whole genome shotgun (WGS) entry which is preliminary data.</text>
</comment>
<evidence type="ECO:0000313" key="1">
    <source>
        <dbReference type="EMBL" id="OGC62901.1"/>
    </source>
</evidence>
<dbReference type="AlphaFoldDB" id="A0A1F4W0G6"/>